<dbReference type="InterPro" id="IPR027794">
    <property type="entry name" value="tRNase_Z_dom"/>
</dbReference>
<dbReference type="RefSeq" id="XP_003673278.1">
    <property type="nucleotide sequence ID" value="XM_003673230.1"/>
</dbReference>
<evidence type="ECO:0000313" key="12">
    <source>
        <dbReference type="EMBL" id="CCC66889.1"/>
    </source>
</evidence>
<evidence type="ECO:0000313" key="13">
    <source>
        <dbReference type="Proteomes" id="UP000001640"/>
    </source>
</evidence>
<dbReference type="SUPFAM" id="SSF56281">
    <property type="entry name" value="Metallo-hydrolase/oxidoreductase"/>
    <property type="match status" value="2"/>
</dbReference>
<dbReference type="Pfam" id="PF13691">
    <property type="entry name" value="Lactamase_B_4"/>
    <property type="match status" value="1"/>
</dbReference>
<reference key="2">
    <citation type="submission" date="2011-08" db="EMBL/GenBank/DDBJ databases">
        <title>Genome sequence of Naumovozyma castellii.</title>
        <authorList>
            <person name="Gordon J.L."/>
            <person name="Armisen D."/>
            <person name="Proux-Wera E."/>
            <person name="OhEigeartaigh S.S."/>
            <person name="Byrne K.P."/>
            <person name="Wolfe K.H."/>
        </authorList>
    </citation>
    <scope>NUCLEOTIDE SEQUENCE</scope>
    <source>
        <strain>Type strain:CBS 4309</strain>
    </source>
</reference>
<keyword evidence="10" id="KW-0862">Zinc</keyword>
<evidence type="ECO:0000256" key="5">
    <source>
        <dbReference type="ARBA" id="ARBA00022694"/>
    </source>
</evidence>
<dbReference type="STRING" id="1064592.G0V5Z9"/>
<evidence type="ECO:0000256" key="6">
    <source>
        <dbReference type="ARBA" id="ARBA00022722"/>
    </source>
</evidence>
<dbReference type="FunCoup" id="G0V5Z9">
    <property type="interactions" value="1275"/>
</dbReference>
<keyword evidence="5" id="KW-0819">tRNA processing</keyword>
<keyword evidence="9" id="KW-0378">Hydrolase</keyword>
<dbReference type="Gene3D" id="3.60.15.10">
    <property type="entry name" value="Ribonuclease Z/Hydroxyacylglutathione hydrolase-like"/>
    <property type="match status" value="2"/>
</dbReference>
<dbReference type="FunFam" id="3.60.15.10:FF:000065">
    <property type="entry name" value="Ribonuclease Z"/>
    <property type="match status" value="1"/>
</dbReference>
<keyword evidence="7" id="KW-0479">Metal-binding</keyword>
<dbReference type="InParanoid" id="G0V5Z9"/>
<proteinExistence type="inferred from homology"/>
<organism evidence="12 13">
    <name type="scientific">Naumovozyma castellii</name>
    <name type="common">Yeast</name>
    <name type="synonym">Saccharomyces castellii</name>
    <dbReference type="NCBI Taxonomy" id="27288"/>
    <lineage>
        <taxon>Eukaryota</taxon>
        <taxon>Fungi</taxon>
        <taxon>Dikarya</taxon>
        <taxon>Ascomycota</taxon>
        <taxon>Saccharomycotina</taxon>
        <taxon>Saccharomycetes</taxon>
        <taxon>Saccharomycetales</taxon>
        <taxon>Saccharomycetaceae</taxon>
        <taxon>Naumovozyma</taxon>
    </lineage>
</organism>
<sequence>MFNLIPVTHPTADTKHPLLLLQSDQGEKYFFGKIPEGSQRVLTENKVKISKLENIFITGELDWSSVGGLPGMILTIADQGKSTLSLNYGNKLIDYVVSTWRYFVFRFGIDLKTKVLTNGMSFKDKLLSVNSIVISAQDDVDTSNIFSKTGISALNSIISNMFPKLSPTTRYDPSSDPHLNLELPRDFQRPQLKSSTSYEINFNPIRGKFKLDEAVRLGVPKGPLFAKLTKGESITLENGNIVTPEDVLEKERQFAKVLILDIPSDIYLDAFTKRFEAYDCNNLGAVYYFLGSDVNINSDLIKFMELFGNGQVQHFVSHPNLSPNTLVFLGATLTTLKLKALQVGNYNIPRIDNILSKDFYDCFRKSVPDGVSMIQAQEDPIASSLKSENVHVYSQNKTYVVDPYTKTNDEAANQSLNCQLQDDSQKKLNFSFQNAFNKHIKNLNFPSVTYENVIESELNVNNFNNTREKQRHVEVITLGTGSALPSKYRNVLSTLLKIPYIDSNNKVTNRCILFDAGENTVGTINRMFSQQDVATIFKDLKMIYLSHLHADHHLGIISIMNDWYKYNKDFPDSVLYIVTPWQYNKFVNEWMTLEDPELISRIKYISAEHLVNDSFVRMETKTISLDEFTKLTESPSKKRRKLELDKTSSYRNVTLIRQMYKDLNIANFQTCRAKHCDWAYSNSISFFTDSTCNKSFKVSYSGDTRPNIEKFSKEIGYRSDLLIHEATLDNELVEDAIKKKHCTINEAINVANEMEVEKLILTHFSQRYPKLPQMDNNITVKAKEYCFAFDGMIVDFEKLGEQQNVFPLLNQAFAEEKEEEKKNTDEETSI</sequence>
<dbReference type="CDD" id="cd07718">
    <property type="entry name" value="RNaseZ_ELAC1_ELAC2-C-term-like_MBL-fold"/>
    <property type="match status" value="1"/>
</dbReference>
<accession>G0V5Z9</accession>
<dbReference type="KEGG" id="ncs:NCAS_0A03310"/>
<dbReference type="GO" id="GO:0046872">
    <property type="term" value="F:metal ion binding"/>
    <property type="evidence" value="ECO:0007669"/>
    <property type="project" value="UniProtKB-KW"/>
</dbReference>
<keyword evidence="13" id="KW-1185">Reference proteome</keyword>
<dbReference type="GO" id="GO:0005634">
    <property type="term" value="C:nucleus"/>
    <property type="evidence" value="ECO:0007669"/>
    <property type="project" value="EnsemblFungi"/>
</dbReference>
<dbReference type="EC" id="3.1.26.11" evidence="4"/>
<dbReference type="AlphaFoldDB" id="G0V5Z9"/>
<name>G0V5Z9_NAUCA</name>
<keyword evidence="8" id="KW-0255">Endonuclease</keyword>
<dbReference type="GeneID" id="96900376"/>
<dbReference type="InterPro" id="IPR036866">
    <property type="entry name" value="RibonucZ/Hydroxyglut_hydro"/>
</dbReference>
<dbReference type="OMA" id="MSHCKHT"/>
<dbReference type="GO" id="GO:1990180">
    <property type="term" value="P:mitochondrial tRNA 3'-end processing"/>
    <property type="evidence" value="ECO:0007669"/>
    <property type="project" value="EnsemblFungi"/>
</dbReference>
<gene>
    <name evidence="12" type="primary">NCAS0A03310</name>
    <name evidence="12" type="ordered locus">NCAS_0A03310</name>
</gene>
<dbReference type="PANTHER" id="PTHR12553">
    <property type="entry name" value="ZINC PHOSPHODIESTERASE ELAC PROTEIN 2"/>
    <property type="match status" value="1"/>
</dbReference>
<evidence type="ECO:0000256" key="1">
    <source>
        <dbReference type="ARBA" id="ARBA00000402"/>
    </source>
</evidence>
<feature type="domain" description="tRNase Z endonuclease" evidence="11">
    <location>
        <begin position="7"/>
        <end position="68"/>
    </location>
</feature>
<dbReference type="GO" id="GO:0042781">
    <property type="term" value="F:3'-tRNA processing endoribonuclease activity"/>
    <property type="evidence" value="ECO:0007669"/>
    <property type="project" value="UniProtKB-EC"/>
</dbReference>
<evidence type="ECO:0000256" key="7">
    <source>
        <dbReference type="ARBA" id="ARBA00022723"/>
    </source>
</evidence>
<evidence type="ECO:0000256" key="9">
    <source>
        <dbReference type="ARBA" id="ARBA00022801"/>
    </source>
</evidence>
<dbReference type="HOGENOM" id="CLU_006220_0_0_1"/>
<dbReference type="InterPro" id="IPR047151">
    <property type="entry name" value="RNZ2-like"/>
</dbReference>
<keyword evidence="6" id="KW-0540">Nuclease</keyword>
<comment type="catalytic activity">
    <reaction evidence="1">
        <text>Endonucleolytic cleavage of RNA, removing extra 3' nucleotides from tRNA precursor, generating 3' termini of tRNAs. A 3'-hydroxy group is left at the tRNA terminus and a 5'-phosphoryl group is left at the trailer molecule.</text>
        <dbReference type="EC" id="3.1.26.11"/>
    </reaction>
</comment>
<evidence type="ECO:0000256" key="8">
    <source>
        <dbReference type="ARBA" id="ARBA00022759"/>
    </source>
</evidence>
<dbReference type="GO" id="GO:0005739">
    <property type="term" value="C:mitochondrion"/>
    <property type="evidence" value="ECO:0007669"/>
    <property type="project" value="EnsemblFungi"/>
</dbReference>
<comment type="cofactor">
    <cofactor evidence="2">
        <name>Zn(2+)</name>
        <dbReference type="ChEBI" id="CHEBI:29105"/>
    </cofactor>
</comment>
<dbReference type="OrthoDB" id="527344at2759"/>
<evidence type="ECO:0000256" key="3">
    <source>
        <dbReference type="ARBA" id="ARBA00007823"/>
    </source>
</evidence>
<evidence type="ECO:0000256" key="2">
    <source>
        <dbReference type="ARBA" id="ARBA00001947"/>
    </source>
</evidence>
<evidence type="ECO:0000256" key="4">
    <source>
        <dbReference type="ARBA" id="ARBA00012477"/>
    </source>
</evidence>
<dbReference type="EMBL" id="HE576752">
    <property type="protein sequence ID" value="CCC66889.1"/>
    <property type="molecule type" value="Genomic_DNA"/>
</dbReference>
<dbReference type="Proteomes" id="UP000001640">
    <property type="component" value="Chromosome 1"/>
</dbReference>
<evidence type="ECO:0000256" key="10">
    <source>
        <dbReference type="ARBA" id="ARBA00022833"/>
    </source>
</evidence>
<dbReference type="eggNOG" id="KOG2121">
    <property type="taxonomic scope" value="Eukaryota"/>
</dbReference>
<protein>
    <recommendedName>
        <fullName evidence="4">ribonuclease Z</fullName>
        <ecNumber evidence="4">3.1.26.11</ecNumber>
    </recommendedName>
</protein>
<dbReference type="PANTHER" id="PTHR12553:SF49">
    <property type="entry name" value="ZINC PHOSPHODIESTERASE ELAC PROTEIN 2"/>
    <property type="match status" value="1"/>
</dbReference>
<comment type="similarity">
    <text evidence="3">Belongs to the RNase Z family.</text>
</comment>
<evidence type="ECO:0000259" key="11">
    <source>
        <dbReference type="Pfam" id="PF13691"/>
    </source>
</evidence>
<reference evidence="12 13" key="1">
    <citation type="journal article" date="2011" name="Proc. Natl. Acad. Sci. U.S.A.">
        <title>Evolutionary erosion of yeast sex chromosomes by mating-type switching accidents.</title>
        <authorList>
            <person name="Gordon J.L."/>
            <person name="Armisen D."/>
            <person name="Proux-Wera E."/>
            <person name="Oheigeartaigh S.S."/>
            <person name="Byrne K.P."/>
            <person name="Wolfe K.H."/>
        </authorList>
    </citation>
    <scope>NUCLEOTIDE SEQUENCE [LARGE SCALE GENOMIC DNA]</scope>
    <source>
        <strain evidence="13">ATCC 76901 / BCRC 22586 / CBS 4309 / NBRC 1992 / NRRL Y-12630</strain>
    </source>
</reference>